<feature type="domain" description="Peptidase A1" evidence="10">
    <location>
        <begin position="99"/>
        <end position="440"/>
    </location>
</feature>
<keyword evidence="9" id="KW-0812">Transmembrane</keyword>
<dbReference type="GO" id="GO:0005576">
    <property type="term" value="C:extracellular region"/>
    <property type="evidence" value="ECO:0007669"/>
    <property type="project" value="TreeGrafter"/>
</dbReference>
<dbReference type="Pfam" id="PF14541">
    <property type="entry name" value="TAXi_C"/>
    <property type="match status" value="1"/>
</dbReference>
<organism evidence="11 12">
    <name type="scientific">Vanilla planifolia</name>
    <name type="common">Vanilla</name>
    <dbReference type="NCBI Taxonomy" id="51239"/>
    <lineage>
        <taxon>Eukaryota</taxon>
        <taxon>Viridiplantae</taxon>
        <taxon>Streptophyta</taxon>
        <taxon>Embryophyta</taxon>
        <taxon>Tracheophyta</taxon>
        <taxon>Spermatophyta</taxon>
        <taxon>Magnoliopsida</taxon>
        <taxon>Liliopsida</taxon>
        <taxon>Asparagales</taxon>
        <taxon>Orchidaceae</taxon>
        <taxon>Vanilloideae</taxon>
        <taxon>Vanilleae</taxon>
        <taxon>Vanilla</taxon>
    </lineage>
</organism>
<evidence type="ECO:0000256" key="3">
    <source>
        <dbReference type="ARBA" id="ARBA00022729"/>
    </source>
</evidence>
<dbReference type="CDD" id="cd05476">
    <property type="entry name" value="pepsin_A_like_plant"/>
    <property type="match status" value="1"/>
</dbReference>
<keyword evidence="4 8" id="KW-0064">Aspartyl protease</keyword>
<dbReference type="PROSITE" id="PS00141">
    <property type="entry name" value="ASP_PROTEASE"/>
    <property type="match status" value="1"/>
</dbReference>
<keyword evidence="2 8" id="KW-0645">Protease</keyword>
<feature type="active site" evidence="7">
    <location>
        <position position="117"/>
    </location>
</feature>
<dbReference type="PROSITE" id="PS51767">
    <property type="entry name" value="PEPTIDASE_A1"/>
    <property type="match status" value="1"/>
</dbReference>
<dbReference type="PANTHER" id="PTHR47967:SF23">
    <property type="entry name" value="OS04G0448300 PROTEIN"/>
    <property type="match status" value="1"/>
</dbReference>
<dbReference type="PRINTS" id="PR00792">
    <property type="entry name" value="PEPSIN"/>
</dbReference>
<name>A0A835UNZ1_VANPL</name>
<dbReference type="InterPro" id="IPR032861">
    <property type="entry name" value="TAXi_N"/>
</dbReference>
<gene>
    <name evidence="11" type="ORF">HPP92_017846</name>
</gene>
<proteinExistence type="inferred from homology"/>
<evidence type="ECO:0000313" key="12">
    <source>
        <dbReference type="Proteomes" id="UP000639772"/>
    </source>
</evidence>
<accession>A0A835UNZ1</accession>
<dbReference type="SUPFAM" id="SSF50630">
    <property type="entry name" value="Acid proteases"/>
    <property type="match status" value="1"/>
</dbReference>
<keyword evidence="3" id="KW-0732">Signal</keyword>
<dbReference type="Gene3D" id="2.40.70.10">
    <property type="entry name" value="Acid Proteases"/>
    <property type="match status" value="2"/>
</dbReference>
<feature type="active site" evidence="7">
    <location>
        <position position="324"/>
    </location>
</feature>
<dbReference type="Pfam" id="PF14543">
    <property type="entry name" value="TAXi_N"/>
    <property type="match status" value="1"/>
</dbReference>
<dbReference type="FunFam" id="2.40.70.10:FF:000016">
    <property type="entry name" value="Probable aspartic protease At2g35615"/>
    <property type="match status" value="1"/>
</dbReference>
<reference evidence="11 12" key="1">
    <citation type="journal article" date="2020" name="Nat. Food">
        <title>A phased Vanilla planifolia genome enables genetic improvement of flavour and production.</title>
        <authorList>
            <person name="Hasing T."/>
            <person name="Tang H."/>
            <person name="Brym M."/>
            <person name="Khazi F."/>
            <person name="Huang T."/>
            <person name="Chambers A.H."/>
        </authorList>
    </citation>
    <scope>NUCLEOTIDE SEQUENCE [LARGE SCALE GENOMIC DNA]</scope>
    <source>
        <tissue evidence="11">Leaf</tissue>
    </source>
</reference>
<dbReference type="Proteomes" id="UP000639772">
    <property type="component" value="Chromosome 9"/>
</dbReference>
<dbReference type="InterPro" id="IPR032799">
    <property type="entry name" value="TAXi_C"/>
</dbReference>
<evidence type="ECO:0000313" key="11">
    <source>
        <dbReference type="EMBL" id="KAG0468518.1"/>
    </source>
</evidence>
<dbReference type="InterPro" id="IPR021109">
    <property type="entry name" value="Peptidase_aspartic_dom_sf"/>
</dbReference>
<comment type="caution">
    <text evidence="11">The sequence shown here is derived from an EMBL/GenBank/DDBJ whole genome shotgun (WGS) entry which is preliminary data.</text>
</comment>
<dbReference type="FunFam" id="2.40.70.10:FF:000029">
    <property type="entry name" value="Aspartyl protease family protein"/>
    <property type="match status" value="1"/>
</dbReference>
<dbReference type="InterPro" id="IPR051708">
    <property type="entry name" value="Plant_Aspart_Prot_A1"/>
</dbReference>
<sequence length="447" mass="47575">MEPYTLRLVQQLPLFLSIVSLVIVIFPLRAAALSKPIVGFRLELSRVDATRNFSKVEQLRHATRRSNHRLAQLMARSAKWNGSSGIATSAPVHAGNGEFLMELAIGTPLVPFSAIVDTGSDLIWTQCKPCINCFDQPTPLFNPTKSSTYSKLPCSNSLCSALPTSACTENGSACEYFYSYGDSSSTEGVLSADTFAIGFPKPISVPGIGFGCGDDNQGAGFSQGGGLVGLGRGPLSLVSQLSLTQFSYCLTSLDSSKKSPLLLGPVAEHNSTATTMTTKLLKNAEQPSFYYLSLAGISVGGDLVSIPNGTFDLQSDGSGGLIIDSGTSITYLEAEGYRAVKKAFLEKSKLKTANGNDVGLDLCFEVPAGEDTVVVPKLALHFHGGADLELPAENYVILDSETGLLCVTLMGSRGLSILGNFQQQNMHVLYDLEKEALSFTPTKCDHL</sequence>
<evidence type="ECO:0000256" key="9">
    <source>
        <dbReference type="SAM" id="Phobius"/>
    </source>
</evidence>
<keyword evidence="9" id="KW-0472">Membrane</keyword>
<evidence type="ECO:0000256" key="7">
    <source>
        <dbReference type="PIRSR" id="PIRSR601461-1"/>
    </source>
</evidence>
<comment type="similarity">
    <text evidence="1 8">Belongs to the peptidase A1 family.</text>
</comment>
<evidence type="ECO:0000256" key="5">
    <source>
        <dbReference type="ARBA" id="ARBA00022801"/>
    </source>
</evidence>
<dbReference type="EMBL" id="JADCNM010000009">
    <property type="protein sequence ID" value="KAG0468518.1"/>
    <property type="molecule type" value="Genomic_DNA"/>
</dbReference>
<protein>
    <recommendedName>
        <fullName evidence="10">Peptidase A1 domain-containing protein</fullName>
    </recommendedName>
</protein>
<evidence type="ECO:0000259" key="10">
    <source>
        <dbReference type="PROSITE" id="PS51767"/>
    </source>
</evidence>
<evidence type="ECO:0000256" key="6">
    <source>
        <dbReference type="ARBA" id="ARBA00023180"/>
    </source>
</evidence>
<dbReference type="InterPro" id="IPR001969">
    <property type="entry name" value="Aspartic_peptidase_AS"/>
</dbReference>
<dbReference type="AlphaFoldDB" id="A0A835UNZ1"/>
<feature type="transmembrane region" description="Helical" evidence="9">
    <location>
        <begin position="12"/>
        <end position="32"/>
    </location>
</feature>
<dbReference type="InterPro" id="IPR034161">
    <property type="entry name" value="Pepsin-like_plant"/>
</dbReference>
<dbReference type="InterPro" id="IPR033121">
    <property type="entry name" value="PEPTIDASE_A1"/>
</dbReference>
<keyword evidence="9" id="KW-1133">Transmembrane helix</keyword>
<keyword evidence="5 8" id="KW-0378">Hydrolase</keyword>
<dbReference type="InterPro" id="IPR001461">
    <property type="entry name" value="Aspartic_peptidase_A1"/>
</dbReference>
<dbReference type="OrthoDB" id="660550at2759"/>
<dbReference type="GO" id="GO:0006508">
    <property type="term" value="P:proteolysis"/>
    <property type="evidence" value="ECO:0007669"/>
    <property type="project" value="UniProtKB-KW"/>
</dbReference>
<keyword evidence="6" id="KW-0325">Glycoprotein</keyword>
<dbReference type="GO" id="GO:0004190">
    <property type="term" value="F:aspartic-type endopeptidase activity"/>
    <property type="evidence" value="ECO:0007669"/>
    <property type="project" value="UniProtKB-KW"/>
</dbReference>
<evidence type="ECO:0000256" key="8">
    <source>
        <dbReference type="RuleBase" id="RU000454"/>
    </source>
</evidence>
<evidence type="ECO:0000256" key="1">
    <source>
        <dbReference type="ARBA" id="ARBA00007447"/>
    </source>
</evidence>
<dbReference type="PANTHER" id="PTHR47967">
    <property type="entry name" value="OS07G0603500 PROTEIN-RELATED"/>
    <property type="match status" value="1"/>
</dbReference>
<evidence type="ECO:0000256" key="2">
    <source>
        <dbReference type="ARBA" id="ARBA00022670"/>
    </source>
</evidence>
<evidence type="ECO:0000256" key="4">
    <source>
        <dbReference type="ARBA" id="ARBA00022750"/>
    </source>
</evidence>